<evidence type="ECO:0000256" key="4">
    <source>
        <dbReference type="ARBA" id="ARBA00022801"/>
    </source>
</evidence>
<feature type="domain" description="Glycoside hydrolase family 3 C-terminal" evidence="8">
    <location>
        <begin position="128"/>
        <end position="262"/>
    </location>
</feature>
<dbReference type="EMBL" id="BCLY01000009">
    <property type="protein sequence ID" value="GAQ07632.1"/>
    <property type="molecule type" value="Genomic_DNA"/>
</dbReference>
<feature type="domain" description="Fibronectin type III-like" evidence="9">
    <location>
        <begin position="298"/>
        <end position="338"/>
    </location>
</feature>
<evidence type="ECO:0000313" key="11">
    <source>
        <dbReference type="Proteomes" id="UP000051487"/>
    </source>
</evidence>
<name>A0AAN4PJ38_ASPLE</name>
<dbReference type="InterPro" id="IPR050288">
    <property type="entry name" value="Cellulose_deg_GH3"/>
</dbReference>
<comment type="caution">
    <text evidence="10">The sequence shown here is derived from an EMBL/GenBank/DDBJ whole genome shotgun (WGS) entry which is preliminary data.</text>
</comment>
<dbReference type="Gene3D" id="3.40.50.1700">
    <property type="entry name" value="Glycoside hydrolase family 3 C-terminal domain"/>
    <property type="match status" value="2"/>
</dbReference>
<dbReference type="GO" id="GO:0009251">
    <property type="term" value="P:glucan catabolic process"/>
    <property type="evidence" value="ECO:0007669"/>
    <property type="project" value="TreeGrafter"/>
</dbReference>
<dbReference type="InterPro" id="IPR013783">
    <property type="entry name" value="Ig-like_fold"/>
</dbReference>
<accession>A0AAN4PJ38</accession>
<dbReference type="Pfam" id="PF01915">
    <property type="entry name" value="Glyco_hydro_3_C"/>
    <property type="match status" value="1"/>
</dbReference>
<organism evidence="10 11">
    <name type="scientific">Aspergillus lentulus</name>
    <dbReference type="NCBI Taxonomy" id="293939"/>
    <lineage>
        <taxon>Eukaryota</taxon>
        <taxon>Fungi</taxon>
        <taxon>Dikarya</taxon>
        <taxon>Ascomycota</taxon>
        <taxon>Pezizomycotina</taxon>
        <taxon>Eurotiomycetes</taxon>
        <taxon>Eurotiomycetidae</taxon>
        <taxon>Eurotiales</taxon>
        <taxon>Aspergillaceae</taxon>
        <taxon>Aspergillus</taxon>
        <taxon>Aspergillus subgen. Fumigati</taxon>
    </lineage>
</organism>
<evidence type="ECO:0000313" key="10">
    <source>
        <dbReference type="EMBL" id="GAQ07632.1"/>
    </source>
</evidence>
<dbReference type="SUPFAM" id="SSF52279">
    <property type="entry name" value="Beta-D-glucan exohydrolase, C-terminal domain"/>
    <property type="match status" value="1"/>
</dbReference>
<evidence type="ECO:0000259" key="9">
    <source>
        <dbReference type="Pfam" id="PF14310"/>
    </source>
</evidence>
<dbReference type="PANTHER" id="PTHR42715:SF27">
    <property type="entry name" value="BETA-GLUCOSIDASE-RELATED"/>
    <property type="match status" value="1"/>
</dbReference>
<dbReference type="GO" id="GO:0008422">
    <property type="term" value="F:beta-glucosidase activity"/>
    <property type="evidence" value="ECO:0007669"/>
    <property type="project" value="UniProtKB-EC"/>
</dbReference>
<keyword evidence="4" id="KW-0378">Hydrolase</keyword>
<evidence type="ECO:0000256" key="6">
    <source>
        <dbReference type="ARBA" id="ARBA00023295"/>
    </source>
</evidence>
<dbReference type="EC" id="3.2.1.21" evidence="3"/>
<evidence type="ECO:0000259" key="8">
    <source>
        <dbReference type="Pfam" id="PF01915"/>
    </source>
</evidence>
<dbReference type="InterPro" id="IPR002772">
    <property type="entry name" value="Glyco_hydro_3_C"/>
</dbReference>
<dbReference type="InterPro" id="IPR036881">
    <property type="entry name" value="Glyco_hydro_3_C_sf"/>
</dbReference>
<keyword evidence="6" id="KW-0326">Glycosidase</keyword>
<evidence type="ECO:0000256" key="2">
    <source>
        <dbReference type="ARBA" id="ARBA00005336"/>
    </source>
</evidence>
<sequence>MPLLSRLTKSSSGLVGFDMKVFLDPPSNPNRKVFDSLYVNTSDIFLANYKNPQDQGEPLLSDSGWDVYTRRDIRVPIQPLSVWNRTSKSYHIHIAFGTLPTRTFNVVGATAFGAGGLRAGGTRKIDLKSELEKAAFMVTQFDQVILCAGLNGDWESEGYYRSTMDLPPGTDELIDRVVAANPNTGVIIQSGTPVSMPWANRVPALIHAWYGGNETGNAIADVVFGTSERRRTVYDEGVYIGYRFYEKCKRDVAFPFGHGLSYTTFELSSLSSLSLEETGDELIVALDVHNSGDVDGAEVVQVYVGQILPRIWRPIKGLKGFPKVFVAAGKSERVKIHTSKNCITRPRNPISTTLIEPTGGLNLNSHGTGNFTPLTRQVRDGSSQSEIRDHTTEWHAERPLRPGIRAGSVTGPWLTLRSYSGSVPSTVGGYTREYFEN</sequence>
<gene>
    <name evidence="10" type="ORF">ALT_4953</name>
</gene>
<dbReference type="PANTHER" id="PTHR42715">
    <property type="entry name" value="BETA-GLUCOSIDASE"/>
    <property type="match status" value="1"/>
</dbReference>
<evidence type="ECO:0000256" key="5">
    <source>
        <dbReference type="ARBA" id="ARBA00023277"/>
    </source>
</evidence>
<evidence type="ECO:0000256" key="3">
    <source>
        <dbReference type="ARBA" id="ARBA00012744"/>
    </source>
</evidence>
<dbReference type="Gene3D" id="2.60.40.10">
    <property type="entry name" value="Immunoglobulins"/>
    <property type="match status" value="1"/>
</dbReference>
<dbReference type="AlphaFoldDB" id="A0AAN4PJ38"/>
<dbReference type="Pfam" id="PF14310">
    <property type="entry name" value="Fn3-like"/>
    <property type="match status" value="1"/>
</dbReference>
<proteinExistence type="inferred from homology"/>
<evidence type="ECO:0000256" key="1">
    <source>
        <dbReference type="ARBA" id="ARBA00000448"/>
    </source>
</evidence>
<protein>
    <recommendedName>
        <fullName evidence="3">beta-glucosidase</fullName>
        <ecNumber evidence="3">3.2.1.21</ecNumber>
    </recommendedName>
</protein>
<evidence type="ECO:0000256" key="7">
    <source>
        <dbReference type="ARBA" id="ARBA00023326"/>
    </source>
</evidence>
<keyword evidence="5" id="KW-0119">Carbohydrate metabolism</keyword>
<dbReference type="Proteomes" id="UP000051487">
    <property type="component" value="Unassembled WGS sequence"/>
</dbReference>
<reference evidence="10 11" key="1">
    <citation type="submission" date="2015-11" db="EMBL/GenBank/DDBJ databases">
        <title>Aspergillus lentulus strain IFM 54703T.</title>
        <authorList>
            <person name="Kusuya Y."/>
            <person name="Sakai K."/>
            <person name="Kamei K."/>
            <person name="Takahashi H."/>
            <person name="Yaguchi T."/>
        </authorList>
    </citation>
    <scope>NUCLEOTIDE SEQUENCE [LARGE SCALE GENOMIC DNA]</scope>
    <source>
        <strain evidence="10 11">IFM 54703</strain>
    </source>
</reference>
<dbReference type="InterPro" id="IPR026891">
    <property type="entry name" value="Fn3-like"/>
</dbReference>
<keyword evidence="7" id="KW-0624">Polysaccharide degradation</keyword>
<comment type="catalytic activity">
    <reaction evidence="1">
        <text>Hydrolysis of terminal, non-reducing beta-D-glucosyl residues with release of beta-D-glucose.</text>
        <dbReference type="EC" id="3.2.1.21"/>
    </reaction>
</comment>
<comment type="similarity">
    <text evidence="2">Belongs to the glycosyl hydrolase 3 family.</text>
</comment>